<dbReference type="OrthoDB" id="1752428at2"/>
<dbReference type="STRING" id="596315.HMPREF0634_0254"/>
<evidence type="ECO:0000313" key="2">
    <source>
        <dbReference type="Proteomes" id="UP000003244"/>
    </source>
</evidence>
<dbReference type="Pfam" id="PF20092">
    <property type="entry name" value="DUF6483"/>
    <property type="match status" value="1"/>
</dbReference>
<reference evidence="1 2" key="1">
    <citation type="submission" date="2010-08" db="EMBL/GenBank/DDBJ databases">
        <authorList>
            <person name="Harkins D.M."/>
            <person name="Madupu R."/>
            <person name="Durkin A.S."/>
            <person name="Torralba M."/>
            <person name="Methe B."/>
            <person name="Sutton G.G."/>
            <person name="Nelson K.E."/>
        </authorList>
    </citation>
    <scope>NUCLEOTIDE SEQUENCE [LARGE SCALE GENOMIC DNA]</scope>
    <source>
        <strain evidence="1 2">DSM 17678</strain>
    </source>
</reference>
<comment type="caution">
    <text evidence="1">The sequence shown here is derived from an EMBL/GenBank/DDBJ whole genome shotgun (WGS) entry which is preliminary data.</text>
</comment>
<dbReference type="InterPro" id="IPR045507">
    <property type="entry name" value="DUF6483"/>
</dbReference>
<dbReference type="Proteomes" id="UP000003244">
    <property type="component" value="Unassembled WGS sequence"/>
</dbReference>
<name>E0E438_9FIRM</name>
<proteinExistence type="predicted"/>
<gene>
    <name evidence="1" type="ORF">HMPREF0634_0254</name>
</gene>
<organism evidence="1 2">
    <name type="scientific">Peptostreptococcus stomatis DSM 17678</name>
    <dbReference type="NCBI Taxonomy" id="596315"/>
    <lineage>
        <taxon>Bacteria</taxon>
        <taxon>Bacillati</taxon>
        <taxon>Bacillota</taxon>
        <taxon>Clostridia</taxon>
        <taxon>Peptostreptococcales</taxon>
        <taxon>Peptostreptococcaceae</taxon>
        <taxon>Peptostreptococcus</taxon>
    </lineage>
</organism>
<dbReference type="EMBL" id="ADGQ01000061">
    <property type="protein sequence ID" value="EFM64330.1"/>
    <property type="molecule type" value="Genomic_DNA"/>
</dbReference>
<sequence length="122" mass="14271">MGLVDRLESQKREMVFKELLGKKYSSLNDFKLVYTPMEEITLISVKRLFFQGKLGEAEDLLFSSIEKNKTRNSIFIAGEFYTLLMELSDEELEEKNFSREEVMSGIKDIGELLKEEILLFEK</sequence>
<dbReference type="GeneID" id="84801040"/>
<protein>
    <submittedName>
        <fullName evidence="1">Uncharacterized protein</fullName>
    </submittedName>
</protein>
<evidence type="ECO:0000313" key="1">
    <source>
        <dbReference type="EMBL" id="EFM64330.1"/>
    </source>
</evidence>
<dbReference type="AlphaFoldDB" id="E0E438"/>
<keyword evidence="2" id="KW-1185">Reference proteome</keyword>
<dbReference type="eggNOG" id="ENOG50347G1">
    <property type="taxonomic scope" value="Bacteria"/>
</dbReference>
<dbReference type="RefSeq" id="WP_007790224.1">
    <property type="nucleotide sequence ID" value="NZ_ADGQ01000061.1"/>
</dbReference>
<accession>E0E438</accession>